<gene>
    <name evidence="2" type="ORF">MQE35_08400</name>
</gene>
<reference evidence="2" key="1">
    <citation type="submission" date="2022-03" db="EMBL/GenBank/DDBJ databases">
        <title>Description of Abyssus ytuae gen. nov., sp. nov., a novel member of the family Flavobacteriaceae isolated from the sediment of Mariana Trench.</title>
        <authorList>
            <person name="Zhang J."/>
            <person name="Xu X."/>
        </authorList>
    </citation>
    <scope>NUCLEOTIDE SEQUENCE</scope>
    <source>
        <strain evidence="2">MT3330</strain>
    </source>
</reference>
<name>A0A9E6ZRN5_9FLAO</name>
<dbReference type="InterPro" id="IPR001466">
    <property type="entry name" value="Beta-lactam-related"/>
</dbReference>
<dbReference type="Pfam" id="PF00144">
    <property type="entry name" value="Beta-lactamase"/>
    <property type="match status" value="1"/>
</dbReference>
<dbReference type="AlphaFoldDB" id="A0A9E6ZRN5"/>
<dbReference type="PANTHER" id="PTHR43283">
    <property type="entry name" value="BETA-LACTAMASE-RELATED"/>
    <property type="match status" value="1"/>
</dbReference>
<dbReference type="InterPro" id="IPR050789">
    <property type="entry name" value="Diverse_Enzym_Activities"/>
</dbReference>
<keyword evidence="3" id="KW-1185">Reference proteome</keyword>
<dbReference type="Gene3D" id="3.40.710.10">
    <property type="entry name" value="DD-peptidase/beta-lactamase superfamily"/>
    <property type="match status" value="1"/>
</dbReference>
<evidence type="ECO:0000313" key="3">
    <source>
        <dbReference type="Proteomes" id="UP000831290"/>
    </source>
</evidence>
<dbReference type="KEGG" id="fbm:MQE35_08400"/>
<organism evidence="2 3">
    <name type="scientific">Abyssalbus ytuae</name>
    <dbReference type="NCBI Taxonomy" id="2926907"/>
    <lineage>
        <taxon>Bacteria</taxon>
        <taxon>Pseudomonadati</taxon>
        <taxon>Bacteroidota</taxon>
        <taxon>Flavobacteriia</taxon>
        <taxon>Flavobacteriales</taxon>
        <taxon>Flavobacteriaceae</taxon>
        <taxon>Abyssalbus</taxon>
    </lineage>
</organism>
<evidence type="ECO:0000313" key="2">
    <source>
        <dbReference type="EMBL" id="UOB19305.1"/>
    </source>
</evidence>
<evidence type="ECO:0000259" key="1">
    <source>
        <dbReference type="Pfam" id="PF00144"/>
    </source>
</evidence>
<accession>A0A9E6ZRN5</accession>
<dbReference type="InterPro" id="IPR012338">
    <property type="entry name" value="Beta-lactam/transpept-like"/>
</dbReference>
<dbReference type="RefSeq" id="WP_255845921.1">
    <property type="nucleotide sequence ID" value="NZ_CP094358.1"/>
</dbReference>
<dbReference type="EMBL" id="CP094358">
    <property type="protein sequence ID" value="UOB19305.1"/>
    <property type="molecule type" value="Genomic_DNA"/>
</dbReference>
<sequence length="531" mass="60333">MGNRRVFIKQLSAGTIILSVSPAFISCNRKRKKQPFEIIPSNPLDLPRSTPEEQGILSGAVGKFIDSFQKSKIELHSIMLVRNGHVITEGWWSPYAAEYKQQLYSLSKSFTSLAVGFAIEEGLLSLDDKVIYFFQDDLPDQLSENLKKLKVKHLLTMSVGQETDPITIMEKTKNWARAFLNIPIVNEPGSTFLYNSGASYMLSAIISKVAGESLHKFLKPRLFDPLNITGSTWSQNSQGVNIGASHLRLKTEDIAKFGQLLLDKGKWKGKRIIGRKWVKEATSKQIETGKNNNDWAYGYGYQFWMNPPGGFRADGAYGQYCIVFPEKDTVLVITAESFDKQETMRLVWNELLPEIRENEPIEPNEKQFKRLQKKLKTLRLDPPKYATNFPFAKIISGKVFVLEDNELNVKAVSFEFSRNECLFTIKNKNNEERVIKCGINRWVMENNMKPGPKTLFSDLRIDFKSVLAASATWRDENTLLITFRFPESTHTDTIMCTFIGEKLTLSFRSSIAASGKEGPETRRDITGTMKT</sequence>
<dbReference type="SUPFAM" id="SSF56601">
    <property type="entry name" value="beta-lactamase/transpeptidase-like"/>
    <property type="match status" value="1"/>
</dbReference>
<feature type="domain" description="Beta-lactamase-related" evidence="1">
    <location>
        <begin position="77"/>
        <end position="340"/>
    </location>
</feature>
<protein>
    <submittedName>
        <fullName evidence="2">Beta-lactamase family protein</fullName>
    </submittedName>
</protein>
<dbReference type="PROSITE" id="PS51257">
    <property type="entry name" value="PROKAR_LIPOPROTEIN"/>
    <property type="match status" value="1"/>
</dbReference>
<proteinExistence type="predicted"/>
<dbReference type="PANTHER" id="PTHR43283:SF7">
    <property type="entry name" value="BETA-LACTAMASE-RELATED DOMAIN-CONTAINING PROTEIN"/>
    <property type="match status" value="1"/>
</dbReference>
<dbReference type="Proteomes" id="UP000831290">
    <property type="component" value="Chromosome"/>
</dbReference>